<dbReference type="InterPro" id="IPR001956">
    <property type="entry name" value="CBM3"/>
</dbReference>
<feature type="domain" description="CBM6" evidence="9">
    <location>
        <begin position="40"/>
        <end position="158"/>
    </location>
</feature>
<dbReference type="CDD" id="cd04086">
    <property type="entry name" value="CBM35_mannanase-like"/>
    <property type="match status" value="1"/>
</dbReference>
<dbReference type="PROSITE" id="PS51175">
    <property type="entry name" value="CBM6"/>
    <property type="match status" value="1"/>
</dbReference>
<dbReference type="SUPFAM" id="SSF49785">
    <property type="entry name" value="Galactose-binding domain-like"/>
    <property type="match status" value="1"/>
</dbReference>
<dbReference type="RefSeq" id="WP_014370696.1">
    <property type="nucleotide sequence ID" value="NC_016935.1"/>
</dbReference>
<evidence type="ECO:0000259" key="6">
    <source>
        <dbReference type="PROSITE" id="PS50206"/>
    </source>
</evidence>
<feature type="active site" description="Nucleophile" evidence="4">
    <location>
        <position position="422"/>
    </location>
</feature>
<dbReference type="Pfam" id="PF16990">
    <property type="entry name" value="CBM_35"/>
    <property type="match status" value="1"/>
</dbReference>
<keyword evidence="2 4" id="KW-0378">Hydrolase</keyword>
<dbReference type="InterPro" id="IPR017853">
    <property type="entry name" value="GH"/>
</dbReference>
<dbReference type="PROSITE" id="PS51764">
    <property type="entry name" value="GH26"/>
    <property type="match status" value="1"/>
</dbReference>
<organism evidence="11 12">
    <name type="scientific">Paenibacillus mucilaginosus 3016</name>
    <dbReference type="NCBI Taxonomy" id="1116391"/>
    <lineage>
        <taxon>Bacteria</taxon>
        <taxon>Bacillati</taxon>
        <taxon>Bacillota</taxon>
        <taxon>Bacilli</taxon>
        <taxon>Bacillales</taxon>
        <taxon>Paenibacillaceae</taxon>
        <taxon>Paenibacillus</taxon>
    </lineage>
</organism>
<evidence type="ECO:0000256" key="1">
    <source>
        <dbReference type="ARBA" id="ARBA00007754"/>
    </source>
</evidence>
<dbReference type="PROSITE" id="PS50853">
    <property type="entry name" value="FN3"/>
    <property type="match status" value="1"/>
</dbReference>
<dbReference type="Gene3D" id="3.20.20.80">
    <property type="entry name" value="Glycosidases"/>
    <property type="match status" value="1"/>
</dbReference>
<evidence type="ECO:0000259" key="7">
    <source>
        <dbReference type="PROSITE" id="PS50853"/>
    </source>
</evidence>
<evidence type="ECO:0000313" key="11">
    <source>
        <dbReference type="EMBL" id="AFC30833.1"/>
    </source>
</evidence>
<evidence type="ECO:0000259" key="10">
    <source>
        <dbReference type="PROSITE" id="PS51764"/>
    </source>
</evidence>
<feature type="chain" id="PRO_5038453941" evidence="5">
    <location>
        <begin position="31"/>
        <end position="737"/>
    </location>
</feature>
<feature type="signal peptide" evidence="5">
    <location>
        <begin position="1"/>
        <end position="30"/>
    </location>
</feature>
<evidence type="ECO:0000313" key="12">
    <source>
        <dbReference type="Proteomes" id="UP000007523"/>
    </source>
</evidence>
<dbReference type="InterPro" id="IPR022790">
    <property type="entry name" value="GH26_dom"/>
</dbReference>
<dbReference type="PROSITE" id="PS51172">
    <property type="entry name" value="CBM3"/>
    <property type="match status" value="1"/>
</dbReference>
<keyword evidence="12" id="KW-1185">Reference proteome</keyword>
<dbReference type="STRING" id="1116391.PM3016_4049"/>
<comment type="similarity">
    <text evidence="1 4">Belongs to the glycosyl hydrolase 26 family.</text>
</comment>
<keyword evidence="3 4" id="KW-0326">Glycosidase</keyword>
<feature type="active site" description="Proton donor" evidence="4">
    <location>
        <position position="330"/>
    </location>
</feature>
<keyword evidence="5" id="KW-0732">Signal</keyword>
<accession>H6NJY0</accession>
<dbReference type="SUPFAM" id="SSF51445">
    <property type="entry name" value="(Trans)glycosidases"/>
    <property type="match status" value="1"/>
</dbReference>
<dbReference type="PANTHER" id="PTHR40079">
    <property type="entry name" value="MANNAN ENDO-1,4-BETA-MANNOSIDASE E-RELATED"/>
    <property type="match status" value="1"/>
</dbReference>
<proteinExistence type="inferred from homology"/>
<dbReference type="SUPFAM" id="SSF49265">
    <property type="entry name" value="Fibronectin type III"/>
    <property type="match status" value="1"/>
</dbReference>
<dbReference type="InterPro" id="IPR001763">
    <property type="entry name" value="Rhodanese-like_dom"/>
</dbReference>
<dbReference type="InterPro" id="IPR008979">
    <property type="entry name" value="Galactose-bd-like_sf"/>
</dbReference>
<dbReference type="GO" id="GO:0016985">
    <property type="term" value="F:mannan endo-1,4-beta-mannosidase activity"/>
    <property type="evidence" value="ECO:0007669"/>
    <property type="project" value="InterPro"/>
</dbReference>
<dbReference type="SUPFAM" id="SSF49384">
    <property type="entry name" value="Carbohydrate-binding domain"/>
    <property type="match status" value="1"/>
</dbReference>
<dbReference type="Pfam" id="PF00942">
    <property type="entry name" value="CBM_3"/>
    <property type="match status" value="1"/>
</dbReference>
<dbReference type="InterPro" id="IPR005084">
    <property type="entry name" value="CBM6"/>
</dbReference>
<evidence type="ECO:0000259" key="8">
    <source>
        <dbReference type="PROSITE" id="PS51172"/>
    </source>
</evidence>
<evidence type="ECO:0000259" key="9">
    <source>
        <dbReference type="PROSITE" id="PS51175"/>
    </source>
</evidence>
<dbReference type="Gene3D" id="2.60.40.10">
    <property type="entry name" value="Immunoglobulins"/>
    <property type="match status" value="1"/>
</dbReference>
<dbReference type="HOGENOM" id="CLU_016930_1_0_9"/>
<feature type="domain" description="Fibronectin type-III" evidence="7">
    <location>
        <begin position="492"/>
        <end position="583"/>
    </location>
</feature>
<dbReference type="EMBL" id="CP003235">
    <property type="protein sequence ID" value="AFC30833.1"/>
    <property type="molecule type" value="Genomic_DNA"/>
</dbReference>
<feature type="domain" description="GH26" evidence="10">
    <location>
        <begin position="179"/>
        <end position="474"/>
    </location>
</feature>
<dbReference type="PRINTS" id="PR00739">
    <property type="entry name" value="GLHYDRLASE26"/>
</dbReference>
<dbReference type="GO" id="GO:0030248">
    <property type="term" value="F:cellulose binding"/>
    <property type="evidence" value="ECO:0007669"/>
    <property type="project" value="InterPro"/>
</dbReference>
<dbReference type="Proteomes" id="UP000007523">
    <property type="component" value="Chromosome"/>
</dbReference>
<dbReference type="KEGG" id="pmq:PM3016_4049"/>
<dbReference type="Pfam" id="PF00041">
    <property type="entry name" value="fn3"/>
    <property type="match status" value="1"/>
</dbReference>
<feature type="domain" description="Rhodanese" evidence="6">
    <location>
        <begin position="332"/>
        <end position="347"/>
    </location>
</feature>
<evidence type="ECO:0000256" key="5">
    <source>
        <dbReference type="SAM" id="SignalP"/>
    </source>
</evidence>
<gene>
    <name evidence="11" type="ORF">PM3016_4049</name>
</gene>
<dbReference type="SMART" id="SM01067">
    <property type="entry name" value="CBM_3"/>
    <property type="match status" value="1"/>
</dbReference>
<evidence type="ECO:0000256" key="4">
    <source>
        <dbReference type="PROSITE-ProRule" id="PRU01100"/>
    </source>
</evidence>
<dbReference type="InterPro" id="IPR013783">
    <property type="entry name" value="Ig-like_fold"/>
</dbReference>
<feature type="domain" description="CBM3" evidence="8">
    <location>
        <begin position="586"/>
        <end position="737"/>
    </location>
</feature>
<protein>
    <submittedName>
        <fullName evidence="11">Cel44C</fullName>
    </submittedName>
</protein>
<dbReference type="SMART" id="SM00060">
    <property type="entry name" value="FN3"/>
    <property type="match status" value="1"/>
</dbReference>
<dbReference type="Gene3D" id="2.60.40.710">
    <property type="entry name" value="Endoglucanase-like"/>
    <property type="match status" value="1"/>
</dbReference>
<dbReference type="InterPro" id="IPR008965">
    <property type="entry name" value="CBM2/CBM3_carb-bd_dom_sf"/>
</dbReference>
<reference evidence="11 12" key="1">
    <citation type="journal article" date="2012" name="J. Bacteriol.">
        <title>Complete Genome Sequence of Paenibacillus mucilaginosus 3016, a Bacterium Functional as Microbial Fertilizer.</title>
        <authorList>
            <person name="Ma M."/>
            <person name="Wang Z."/>
            <person name="Li L."/>
            <person name="Jiang X."/>
            <person name="Guan D."/>
            <person name="Cao F."/>
            <person name="Chen H."/>
            <person name="Wang X."/>
            <person name="Shen D."/>
            <person name="Du B."/>
            <person name="Li J."/>
        </authorList>
    </citation>
    <scope>NUCLEOTIDE SEQUENCE [LARGE SCALE GENOMIC DNA]</scope>
    <source>
        <strain evidence="11 12">3016</strain>
    </source>
</reference>
<evidence type="ECO:0000256" key="2">
    <source>
        <dbReference type="ARBA" id="ARBA00022801"/>
    </source>
</evidence>
<evidence type="ECO:0000256" key="3">
    <source>
        <dbReference type="ARBA" id="ARBA00023295"/>
    </source>
</evidence>
<dbReference type="InterPro" id="IPR036116">
    <property type="entry name" value="FN3_sf"/>
</dbReference>
<dbReference type="AlphaFoldDB" id="H6NJY0"/>
<dbReference type="Pfam" id="PF02156">
    <property type="entry name" value="Glyco_hydro_26"/>
    <property type="match status" value="1"/>
</dbReference>
<dbReference type="InterPro" id="IPR000805">
    <property type="entry name" value="Glyco_hydro_26"/>
</dbReference>
<dbReference type="PANTHER" id="PTHR40079:SF4">
    <property type="entry name" value="GH26 DOMAIN-CONTAINING PROTEIN-RELATED"/>
    <property type="match status" value="1"/>
</dbReference>
<dbReference type="GO" id="GO:0006080">
    <property type="term" value="P:substituted mannan metabolic process"/>
    <property type="evidence" value="ECO:0007669"/>
    <property type="project" value="InterPro"/>
</dbReference>
<dbReference type="InterPro" id="IPR003961">
    <property type="entry name" value="FN3_dom"/>
</dbReference>
<sequence length="737" mass="78965">MIKQERGMVTKRRMVIGWVAVNLLAGVPLAAAGTGEASSVIYEAEDGLLAGTTVGTASLGYSGSGYVTSFDDAADSLTFTVNVPVKGLYEIRLGYNGPYGDKRTTLAVNGQPAGEIALASTTGFKEIPATKALLNAGSNTIRIDRGWGWFEIDYLKVAPAPAPAPHQITKALVDPQVTPEAKSLMSFLVDTYGSKMLAGQQGYNNVSWLETNVGKKPALVGFDFIEYSPSRVEHGSTSTETEKAIDWDRQGGAVTFAWHWNAPKGLIDEPGKEWWRGFYTDSTTFDIDYAMSHPESEDYKLLLRDIDAIAVQLKKLQDAKVPVLFRPLHEAEGGWFWWGAKGPEPCKALYRLLYERLTGVHNIHNLIWVWNSISPQWYPGDDVVDVVSFDSYPAAGDYSPQVSQYDRLVALSQNRKLIAMTENGSIPDPDLMDIYHTDWSWFCTWEGSFLTDGNTNTLAHLKKVYQHANVLTLDELPNLKTYGGGGGGVVTAPAAPSGLAAAAGDKQAVLSWTASAGAASYTVKRSAASGGPYTTVAAGITGTSYTDTGLTGGTTYYYVVTAANSAGESANSAQVSAVPTSGPAAPAGTLKVQYRAGNTNPADNTIAAHFNIKNTGTTAVKLSDLKLRYYFTKDGSQALQSWVDWAQIGSANVNRTFGTASGTGADTYVELSFTDAAGSIPAGGQSGDIQLRIAKSDWSNFSETGDYSFDGTKIAYGDWNKVTLHLNGSVIWGSAPN</sequence>
<dbReference type="Gene3D" id="2.60.120.260">
    <property type="entry name" value="Galactose-binding domain-like"/>
    <property type="match status" value="1"/>
</dbReference>
<name>H6NJY0_9BACL</name>
<dbReference type="InterPro" id="IPR036966">
    <property type="entry name" value="CBM3_sf"/>
</dbReference>
<dbReference type="PROSITE" id="PS50206">
    <property type="entry name" value="RHODANESE_3"/>
    <property type="match status" value="1"/>
</dbReference>